<feature type="non-terminal residue" evidence="1">
    <location>
        <position position="1"/>
    </location>
</feature>
<gene>
    <name evidence="1" type="ORF">VCS650_LOCUS15213</name>
</gene>
<accession>A0A814HFA5</accession>
<dbReference type="EMBL" id="CAJNON010000131">
    <property type="protein sequence ID" value="CAF1010059.1"/>
    <property type="molecule type" value="Genomic_DNA"/>
</dbReference>
<dbReference type="OrthoDB" id="342730at2759"/>
<reference evidence="1" key="1">
    <citation type="submission" date="2021-02" db="EMBL/GenBank/DDBJ databases">
        <authorList>
            <person name="Nowell W R."/>
        </authorList>
    </citation>
    <scope>NUCLEOTIDE SEQUENCE</scope>
</reference>
<dbReference type="AlphaFoldDB" id="A0A814HFA5"/>
<protein>
    <submittedName>
        <fullName evidence="1">Uncharacterized protein</fullName>
    </submittedName>
</protein>
<evidence type="ECO:0000313" key="2">
    <source>
        <dbReference type="Proteomes" id="UP000663891"/>
    </source>
</evidence>
<name>A0A814HFA5_9BILA</name>
<dbReference type="Proteomes" id="UP000663891">
    <property type="component" value="Unassembled WGS sequence"/>
</dbReference>
<dbReference type="Gene3D" id="2.40.10.500">
    <property type="match status" value="1"/>
</dbReference>
<organism evidence="1 2">
    <name type="scientific">Adineta steineri</name>
    <dbReference type="NCBI Taxonomy" id="433720"/>
    <lineage>
        <taxon>Eukaryota</taxon>
        <taxon>Metazoa</taxon>
        <taxon>Spiralia</taxon>
        <taxon>Gnathifera</taxon>
        <taxon>Rotifera</taxon>
        <taxon>Eurotatoria</taxon>
        <taxon>Bdelloidea</taxon>
        <taxon>Adinetida</taxon>
        <taxon>Adinetidae</taxon>
        <taxon>Adineta</taxon>
    </lineage>
</organism>
<evidence type="ECO:0000313" key="1">
    <source>
        <dbReference type="EMBL" id="CAF1010059.1"/>
    </source>
</evidence>
<proteinExistence type="predicted"/>
<comment type="caution">
    <text evidence="1">The sequence shown here is derived from an EMBL/GenBank/DDBJ whole genome shotgun (WGS) entry which is preliminary data.</text>
</comment>
<sequence>PIQIFVDEDYAVYVADTLNQRIMKWNKDAKEGIVVAGGNGPS</sequence>